<dbReference type="Gene3D" id="1.20.1250.20">
    <property type="entry name" value="MFS general substrate transporter like domains"/>
    <property type="match status" value="1"/>
</dbReference>
<feature type="transmembrane region" description="Helical" evidence="7">
    <location>
        <begin position="47"/>
        <end position="64"/>
    </location>
</feature>
<evidence type="ECO:0000256" key="3">
    <source>
        <dbReference type="ARBA" id="ARBA00022475"/>
    </source>
</evidence>
<feature type="transmembrane region" description="Helical" evidence="7">
    <location>
        <begin position="327"/>
        <end position="344"/>
    </location>
</feature>
<dbReference type="InterPro" id="IPR036259">
    <property type="entry name" value="MFS_trans_sf"/>
</dbReference>
<dbReference type="SUPFAM" id="SSF103473">
    <property type="entry name" value="MFS general substrate transporter"/>
    <property type="match status" value="1"/>
</dbReference>
<name>A0AA40VMN6_9MICO</name>
<feature type="transmembrane region" description="Helical" evidence="7">
    <location>
        <begin position="197"/>
        <end position="217"/>
    </location>
</feature>
<keyword evidence="3" id="KW-1003">Cell membrane</keyword>
<dbReference type="GO" id="GO:0005886">
    <property type="term" value="C:plasma membrane"/>
    <property type="evidence" value="ECO:0007669"/>
    <property type="project" value="UniProtKB-SubCell"/>
</dbReference>
<proteinExistence type="predicted"/>
<dbReference type="Proteomes" id="UP000549113">
    <property type="component" value="Unassembled WGS sequence"/>
</dbReference>
<reference evidence="9 10" key="1">
    <citation type="submission" date="2020-08" db="EMBL/GenBank/DDBJ databases">
        <title>Sequencing the genomes of 1000 actinobacteria strains.</title>
        <authorList>
            <person name="Klenk H.-P."/>
        </authorList>
    </citation>
    <scope>NUCLEOTIDE SEQUENCE [LARGE SCALE GENOMIC DNA]</scope>
    <source>
        <strain evidence="9 10">DSM 19600</strain>
    </source>
</reference>
<organism evidence="9 10">
    <name type="scientific">Microbacterium invictum</name>
    <dbReference type="NCBI Taxonomy" id="515415"/>
    <lineage>
        <taxon>Bacteria</taxon>
        <taxon>Bacillati</taxon>
        <taxon>Actinomycetota</taxon>
        <taxon>Actinomycetes</taxon>
        <taxon>Micrococcales</taxon>
        <taxon>Microbacteriaceae</taxon>
        <taxon>Microbacterium</taxon>
    </lineage>
</organism>
<dbReference type="InterPro" id="IPR005829">
    <property type="entry name" value="Sugar_transporter_CS"/>
</dbReference>
<evidence type="ECO:0000256" key="2">
    <source>
        <dbReference type="ARBA" id="ARBA00022448"/>
    </source>
</evidence>
<gene>
    <name evidence="9" type="ORF">BKA10_001658</name>
</gene>
<dbReference type="Pfam" id="PF07690">
    <property type="entry name" value="MFS_1"/>
    <property type="match status" value="2"/>
</dbReference>
<feature type="transmembrane region" description="Helical" evidence="7">
    <location>
        <begin position="432"/>
        <end position="455"/>
    </location>
</feature>
<comment type="caution">
    <text evidence="9">The sequence shown here is derived from an EMBL/GenBank/DDBJ whole genome shotgun (WGS) entry which is preliminary data.</text>
</comment>
<dbReference type="CDD" id="cd17321">
    <property type="entry name" value="MFS_MMR_MDR_like"/>
    <property type="match status" value="1"/>
</dbReference>
<dbReference type="PROSITE" id="PS50850">
    <property type="entry name" value="MFS"/>
    <property type="match status" value="1"/>
</dbReference>
<keyword evidence="4 7" id="KW-0812">Transmembrane</keyword>
<evidence type="ECO:0000256" key="1">
    <source>
        <dbReference type="ARBA" id="ARBA00004651"/>
    </source>
</evidence>
<accession>A0AA40VMN6</accession>
<evidence type="ECO:0000256" key="5">
    <source>
        <dbReference type="ARBA" id="ARBA00022989"/>
    </source>
</evidence>
<keyword evidence="2" id="KW-0813">Transport</keyword>
<dbReference type="InterPro" id="IPR011701">
    <property type="entry name" value="MFS"/>
</dbReference>
<dbReference type="PROSITE" id="PS00216">
    <property type="entry name" value="SUGAR_TRANSPORT_1"/>
    <property type="match status" value="1"/>
</dbReference>
<evidence type="ECO:0000256" key="7">
    <source>
        <dbReference type="SAM" id="Phobius"/>
    </source>
</evidence>
<feature type="transmembrane region" description="Helical" evidence="7">
    <location>
        <begin position="295"/>
        <end position="315"/>
    </location>
</feature>
<keyword evidence="10" id="KW-1185">Reference proteome</keyword>
<dbReference type="Gene3D" id="1.20.1720.10">
    <property type="entry name" value="Multidrug resistance protein D"/>
    <property type="match status" value="1"/>
</dbReference>
<feature type="transmembrane region" description="Helical" evidence="7">
    <location>
        <begin position="133"/>
        <end position="156"/>
    </location>
</feature>
<dbReference type="PANTHER" id="PTHR42718">
    <property type="entry name" value="MAJOR FACILITATOR SUPERFAMILY MULTIDRUG TRANSPORTER MFSC"/>
    <property type="match status" value="1"/>
</dbReference>
<keyword evidence="5 7" id="KW-1133">Transmembrane helix</keyword>
<evidence type="ECO:0000313" key="9">
    <source>
        <dbReference type="EMBL" id="MBB4139864.1"/>
    </source>
</evidence>
<evidence type="ECO:0000256" key="4">
    <source>
        <dbReference type="ARBA" id="ARBA00022692"/>
    </source>
</evidence>
<feature type="transmembrane region" description="Helical" evidence="7">
    <location>
        <begin position="356"/>
        <end position="379"/>
    </location>
</feature>
<sequence length="485" mass="49679">MSANKRWWALGVLALTQLVVVLDGTIVNVALPQAQVELGLTDGQRQWVVTAYALTFGALLLLGGRIADYWGRKRTYLVGMVGFGAASVYGGIAATGTDLIIARGLQGVFAALLAPAALALLTVSFPSGRDRNVAFAVFGTVAGAGAAVGLVLGGVLTEFFDWRWCLLVNIFFVIIGVIGALLFLTESKAGGENRYDWPGAVTVTLGLGALVYGFSLAEFGWGSPWTIGFLAAGVILLAAFVWIESRVTQPLLPLRVITDRVRGGAFLIQAVAGSVMIGATLYLTFHLQIVLGMPALWAGLASLPIPLATMLLAPVSTALLSRFGGRPLLIAGPLVVAAALLYLSRITPTGAYAVEVLPALIVMGAGMSFVFVPLQNLALAGVAPHDAGAASATANSAMQIGGSIGLSVFTAVYVAGIGGVEGHPSPAVMTAAYGAIFVAAAIGMVAAAVIAFVLVRGPRAGAAPAVSDEAAEALAEDEVADLAYT</sequence>
<feature type="transmembrane region" description="Helical" evidence="7">
    <location>
        <begin position="223"/>
        <end position="243"/>
    </location>
</feature>
<feature type="transmembrane region" description="Helical" evidence="7">
    <location>
        <begin position="162"/>
        <end position="185"/>
    </location>
</feature>
<feature type="transmembrane region" description="Helical" evidence="7">
    <location>
        <begin position="100"/>
        <end position="121"/>
    </location>
</feature>
<evidence type="ECO:0000256" key="6">
    <source>
        <dbReference type="ARBA" id="ARBA00023136"/>
    </source>
</evidence>
<protein>
    <submittedName>
        <fullName evidence="9">EmrB/QacA subfamily drug resistance transporter</fullName>
    </submittedName>
</protein>
<keyword evidence="6 7" id="KW-0472">Membrane</keyword>
<feature type="transmembrane region" description="Helical" evidence="7">
    <location>
        <begin position="7"/>
        <end position="27"/>
    </location>
</feature>
<dbReference type="GO" id="GO:0022857">
    <property type="term" value="F:transmembrane transporter activity"/>
    <property type="evidence" value="ECO:0007669"/>
    <property type="project" value="InterPro"/>
</dbReference>
<feature type="transmembrane region" description="Helical" evidence="7">
    <location>
        <begin position="76"/>
        <end position="94"/>
    </location>
</feature>
<comment type="subcellular location">
    <subcellularLocation>
        <location evidence="1">Cell membrane</location>
        <topology evidence="1">Multi-pass membrane protein</topology>
    </subcellularLocation>
</comment>
<evidence type="ECO:0000313" key="10">
    <source>
        <dbReference type="Proteomes" id="UP000549113"/>
    </source>
</evidence>
<dbReference type="EMBL" id="JACIFH010000001">
    <property type="protein sequence ID" value="MBB4139864.1"/>
    <property type="molecule type" value="Genomic_DNA"/>
</dbReference>
<feature type="transmembrane region" description="Helical" evidence="7">
    <location>
        <begin position="264"/>
        <end position="283"/>
    </location>
</feature>
<feature type="domain" description="Major facilitator superfamily (MFS) profile" evidence="8">
    <location>
        <begin position="9"/>
        <end position="459"/>
    </location>
</feature>
<dbReference type="RefSeq" id="WP_183499475.1">
    <property type="nucleotide sequence ID" value="NZ_BAABCO010000001.1"/>
</dbReference>
<evidence type="ECO:0000259" key="8">
    <source>
        <dbReference type="PROSITE" id="PS50850"/>
    </source>
</evidence>
<dbReference type="PANTHER" id="PTHR42718:SF46">
    <property type="entry name" value="BLR6921 PROTEIN"/>
    <property type="match status" value="1"/>
</dbReference>
<dbReference type="InterPro" id="IPR020846">
    <property type="entry name" value="MFS_dom"/>
</dbReference>
<dbReference type="AlphaFoldDB" id="A0AA40VMN6"/>
<feature type="transmembrane region" description="Helical" evidence="7">
    <location>
        <begin position="400"/>
        <end position="420"/>
    </location>
</feature>